<dbReference type="GO" id="GO:0016874">
    <property type="term" value="F:ligase activity"/>
    <property type="evidence" value="ECO:0007669"/>
    <property type="project" value="UniProtKB-KW"/>
</dbReference>
<proteinExistence type="predicted"/>
<feature type="non-terminal residue" evidence="2">
    <location>
        <position position="1"/>
    </location>
</feature>
<gene>
    <name evidence="2" type="ORF">PRSY57_0019700B</name>
</gene>
<organism evidence="2 3">
    <name type="scientific">Plasmodium reichenowi</name>
    <dbReference type="NCBI Taxonomy" id="5854"/>
    <lineage>
        <taxon>Eukaryota</taxon>
        <taxon>Sar</taxon>
        <taxon>Alveolata</taxon>
        <taxon>Apicomplexa</taxon>
        <taxon>Aconoidasida</taxon>
        <taxon>Haemosporida</taxon>
        <taxon>Plasmodiidae</taxon>
        <taxon>Plasmodium</taxon>
        <taxon>Plasmodium (Laverania)</taxon>
    </lineage>
</organism>
<dbReference type="InterPro" id="IPR011035">
    <property type="entry name" value="Ribosomal_bL25/Gln-tRNA_synth"/>
</dbReference>
<feature type="compositionally biased region" description="Basic residues" evidence="1">
    <location>
        <begin position="66"/>
        <end position="75"/>
    </location>
</feature>
<dbReference type="Proteomes" id="UP000076359">
    <property type="component" value="Unassembled WGS sequence"/>
</dbReference>
<protein>
    <submittedName>
        <fullName evidence="2">Glutamine--tRNA ligase, putative</fullName>
    </submittedName>
</protein>
<evidence type="ECO:0000313" key="2">
    <source>
        <dbReference type="EMBL" id="KYN93150.1"/>
    </source>
</evidence>
<comment type="caution">
    <text evidence="2">The sequence shown here is derived from an EMBL/GenBank/DDBJ whole genome shotgun (WGS) entry which is preliminary data.</text>
</comment>
<dbReference type="InterPro" id="IPR020056">
    <property type="entry name" value="Rbsml_bL25/Gln-tRNA_synth_N"/>
</dbReference>
<dbReference type="KEGG" id="prei:PRSY57_0019700B"/>
<sequence length="84" mass="10053">KIGDPIQFERVGFFTKDKDTTNELPVFNLTVPLVDNTMLKKKKEDLLQKELDKLKREKIAAERKLKKEQKKIREQKKKEQNRNN</sequence>
<name>A0A151L2I1_PLARE</name>
<dbReference type="GO" id="GO:0006412">
    <property type="term" value="P:translation"/>
    <property type="evidence" value="ECO:0007669"/>
    <property type="project" value="InterPro"/>
</dbReference>
<dbReference type="RefSeq" id="XP_019969730.1">
    <property type="nucleotide sequence ID" value="XM_020114267.1"/>
</dbReference>
<dbReference type="SUPFAM" id="SSF50715">
    <property type="entry name" value="Ribosomal protein L25-like"/>
    <property type="match status" value="1"/>
</dbReference>
<evidence type="ECO:0000313" key="3">
    <source>
        <dbReference type="Proteomes" id="UP000076359"/>
    </source>
</evidence>
<reference evidence="2 3" key="1">
    <citation type="journal article" date="2016" name="Nat. Commun.">
        <title>Genomes of cryptic chimpanzee Plasmodium species reveal key evolutionary events leading to human malaria.</title>
        <authorList>
            <person name="Sundararaman S.A."/>
            <person name="Plenderleith L.J."/>
            <person name="Liu W."/>
            <person name="Loy D.E."/>
            <person name="Learn G.H."/>
            <person name="Li Y."/>
            <person name="Shaw K.S."/>
            <person name="Ayouba A."/>
            <person name="Peeters M."/>
            <person name="Speede S."/>
            <person name="Shaw G.M."/>
            <person name="Bushman F.D."/>
            <person name="Brisson D."/>
            <person name="Rayner J.C."/>
            <person name="Sharp P.M."/>
            <person name="Hahn B.H."/>
        </authorList>
    </citation>
    <scope>NUCLEOTIDE SEQUENCE [LARGE SCALE GENOMIC DNA]</scope>
    <source>
        <strain evidence="2 3">SY57</strain>
    </source>
</reference>
<dbReference type="GeneID" id="30953619"/>
<dbReference type="VEuPathDB" id="PlasmoDB:PRCDC_1330700"/>
<dbReference type="VEuPathDB" id="PlasmoDB:PRG01_1333900"/>
<keyword evidence="2" id="KW-0436">Ligase</keyword>
<dbReference type="AlphaFoldDB" id="A0A151L2I1"/>
<dbReference type="EMBL" id="LVLA01000262">
    <property type="protein sequence ID" value="KYN93150.1"/>
    <property type="molecule type" value="Genomic_DNA"/>
</dbReference>
<accession>A0A151L2I1</accession>
<evidence type="ECO:0000256" key="1">
    <source>
        <dbReference type="SAM" id="MobiDB-lite"/>
    </source>
</evidence>
<dbReference type="Gene3D" id="2.40.240.10">
    <property type="entry name" value="Ribosomal Protein L25, Chain P"/>
    <property type="match status" value="1"/>
</dbReference>
<feature type="region of interest" description="Disordered" evidence="1">
    <location>
        <begin position="65"/>
        <end position="84"/>
    </location>
</feature>